<proteinExistence type="predicted"/>
<sequence length="126" mass="14843">MSLKKRLLYFAIGLSIGLVFVKIIFDKKDVSFDYFPNDRVLKTLRTKQRNFDDKALIFFREHTIDTSLIEEFLTSSDVNFKKSQQRKKPCSFYQIEAKHQNDLLAIQVKNCDTLVTIQNAFKINEK</sequence>
<feature type="transmembrane region" description="Helical" evidence="1">
    <location>
        <begin position="7"/>
        <end position="25"/>
    </location>
</feature>
<reference evidence="2 3" key="1">
    <citation type="submission" date="2019-04" db="EMBL/GenBank/DDBJ databases">
        <title>Psychroflexus halotolerans sp. nov., isolated from a marine solar saltern.</title>
        <authorList>
            <person name="Feng X."/>
        </authorList>
    </citation>
    <scope>NUCLEOTIDE SEQUENCE [LARGE SCALE GENOMIC DNA]</scope>
    <source>
        <strain evidence="2 3">WDS2C27</strain>
    </source>
</reference>
<keyword evidence="1" id="KW-1133">Transmembrane helix</keyword>
<keyword evidence="1" id="KW-0812">Transmembrane</keyword>
<accession>A0A4U5TR86</accession>
<evidence type="ECO:0000313" key="3">
    <source>
        <dbReference type="Proteomes" id="UP000306552"/>
    </source>
</evidence>
<dbReference type="RefSeq" id="WP_138931851.1">
    <property type="nucleotide sequence ID" value="NZ_SWMU01000002.1"/>
</dbReference>
<dbReference type="EMBL" id="SWMU01000002">
    <property type="protein sequence ID" value="TKS56749.1"/>
    <property type="molecule type" value="Genomic_DNA"/>
</dbReference>
<keyword evidence="1" id="KW-0472">Membrane</keyword>
<dbReference type="OrthoDB" id="1466970at2"/>
<evidence type="ECO:0000313" key="2">
    <source>
        <dbReference type="EMBL" id="TKS56749.1"/>
    </source>
</evidence>
<organism evidence="2 3">
    <name type="scientific">Mesohalobacter halotolerans</name>
    <dbReference type="NCBI Taxonomy" id="1883405"/>
    <lineage>
        <taxon>Bacteria</taxon>
        <taxon>Pseudomonadati</taxon>
        <taxon>Bacteroidota</taxon>
        <taxon>Flavobacteriia</taxon>
        <taxon>Flavobacteriales</taxon>
        <taxon>Flavobacteriaceae</taxon>
        <taxon>Mesohalobacter</taxon>
    </lineage>
</organism>
<evidence type="ECO:0000256" key="1">
    <source>
        <dbReference type="SAM" id="Phobius"/>
    </source>
</evidence>
<keyword evidence="3" id="KW-1185">Reference proteome</keyword>
<dbReference type="Proteomes" id="UP000306552">
    <property type="component" value="Unassembled WGS sequence"/>
</dbReference>
<dbReference type="AlphaFoldDB" id="A0A4U5TR86"/>
<gene>
    <name evidence="2" type="ORF">FCN74_06885</name>
</gene>
<comment type="caution">
    <text evidence="2">The sequence shown here is derived from an EMBL/GenBank/DDBJ whole genome shotgun (WGS) entry which is preliminary data.</text>
</comment>
<protein>
    <submittedName>
        <fullName evidence="2">DUF4258 domain-containing protein</fullName>
    </submittedName>
</protein>
<name>A0A4U5TR86_9FLAO</name>